<evidence type="ECO:0000313" key="3">
    <source>
        <dbReference type="Proteomes" id="UP000198412"/>
    </source>
</evidence>
<accession>A0A238YU59</accession>
<dbReference type="PANTHER" id="PTHR34406:SF1">
    <property type="entry name" value="PROTEIN YCEI"/>
    <property type="match status" value="1"/>
</dbReference>
<proteinExistence type="predicted"/>
<organism evidence="2 3">
    <name type="scientific">Lutibacter flavus</name>
    <dbReference type="NCBI Taxonomy" id="691689"/>
    <lineage>
        <taxon>Bacteria</taxon>
        <taxon>Pseudomonadati</taxon>
        <taxon>Bacteroidota</taxon>
        <taxon>Flavobacteriia</taxon>
        <taxon>Flavobacteriales</taxon>
        <taxon>Flavobacteriaceae</taxon>
        <taxon>Lutibacter</taxon>
    </lineage>
</organism>
<keyword evidence="3" id="KW-1185">Reference proteome</keyword>
<dbReference type="SUPFAM" id="SSF101874">
    <property type="entry name" value="YceI-like"/>
    <property type="match status" value="1"/>
</dbReference>
<dbReference type="EMBL" id="FZNX01000005">
    <property type="protein sequence ID" value="SNR74231.1"/>
    <property type="molecule type" value="Genomic_DNA"/>
</dbReference>
<dbReference type="PANTHER" id="PTHR34406">
    <property type="entry name" value="PROTEIN YCEI"/>
    <property type="match status" value="1"/>
</dbReference>
<name>A0A238YU59_9FLAO</name>
<dbReference type="Gene3D" id="2.40.128.110">
    <property type="entry name" value="Lipid/polyisoprenoid-binding, YceI-like"/>
    <property type="match status" value="1"/>
</dbReference>
<dbReference type="SMART" id="SM00867">
    <property type="entry name" value="YceI"/>
    <property type="match status" value="1"/>
</dbReference>
<protein>
    <submittedName>
        <fullName evidence="2">Polyisoprenoid-binding protein YceI</fullName>
    </submittedName>
</protein>
<gene>
    <name evidence="2" type="ORF">SAMN04488111_2798</name>
</gene>
<reference evidence="3" key="1">
    <citation type="submission" date="2017-06" db="EMBL/GenBank/DDBJ databases">
        <authorList>
            <person name="Varghese N."/>
            <person name="Submissions S."/>
        </authorList>
    </citation>
    <scope>NUCLEOTIDE SEQUENCE [LARGE SCALE GENOMIC DNA]</scope>
    <source>
        <strain evidence="3">DSM 27993</strain>
    </source>
</reference>
<dbReference type="OrthoDB" id="951410at2"/>
<dbReference type="AlphaFoldDB" id="A0A238YU59"/>
<dbReference type="InterPro" id="IPR007372">
    <property type="entry name" value="Lipid/polyisoprenoid-bd_YceI"/>
</dbReference>
<feature type="domain" description="Lipid/polyisoprenoid-binding YceI-like" evidence="1">
    <location>
        <begin position="28"/>
        <end position="197"/>
    </location>
</feature>
<evidence type="ECO:0000259" key="1">
    <source>
        <dbReference type="SMART" id="SM00867"/>
    </source>
</evidence>
<dbReference type="Pfam" id="PF04264">
    <property type="entry name" value="YceI"/>
    <property type="match status" value="1"/>
</dbReference>
<evidence type="ECO:0000313" key="2">
    <source>
        <dbReference type="EMBL" id="SNR74231.1"/>
    </source>
</evidence>
<dbReference type="Proteomes" id="UP000198412">
    <property type="component" value="Unassembled WGS sequence"/>
</dbReference>
<sequence>MKKSGILILAIALITMSFTNPIKFGKNSLNVDVSSSTITWKGYKPTGSHNGTIMLQTGTLEMDGENLVGGSFTVEMSSIKDADGSAKLEGHLKSADFFDVVTFTTSTFKITDVAENGEEEEGLVIVTGDMTIKGITKEISFSAEVSQTEDSVVFESENFQINRADFNVKYMSKSFFDNLKDKFVNDEFDLQVKLVAKK</sequence>
<dbReference type="InterPro" id="IPR036761">
    <property type="entry name" value="TTHA0802/YceI-like_sf"/>
</dbReference>
<dbReference type="RefSeq" id="WP_089379079.1">
    <property type="nucleotide sequence ID" value="NZ_FZNX01000005.1"/>
</dbReference>